<evidence type="ECO:0000259" key="8">
    <source>
        <dbReference type="PROSITE" id="PS51720"/>
    </source>
</evidence>
<feature type="region of interest" description="Disordered" evidence="7">
    <location>
        <begin position="938"/>
        <end position="1011"/>
    </location>
</feature>
<feature type="compositionally biased region" description="Gly residues" evidence="7">
    <location>
        <begin position="852"/>
        <end position="865"/>
    </location>
</feature>
<dbReference type="Pfam" id="PF09005">
    <property type="entry name" value="FUBP_C"/>
    <property type="match status" value="1"/>
</dbReference>
<gene>
    <name evidence="9" type="ORF">AKAME5_001811300</name>
</gene>
<dbReference type="InterPro" id="IPR047369">
    <property type="entry name" value="KH-I_FUBP2_rpt2"/>
</dbReference>
<sequence length="1139" mass="123904">MVAERKLTVVDSPGWLYNHTLQDTCETDKLEIQNSMYLCPPGPHAVLLVVSLASAFNESYQRAVQEHMSLFTDDVWRYTIVVFTRGEWLGGKTVEERIESEKGLQWLVEMCSNRYHVLNSKNHSDKTNITELLEKIEEMWAGNKDPHYEVDLSRAEQMETRKEAENKMATRIRQTTQRQTRMLQALFKGEWQPVPDLRVVLIGRKESGKSMAGNAILFEELFDTSWMKKEFQGKETTMMCVKHKRNVAGVNITVVEVPGWLTDTMTPGWLRGEVVRSVSMCAPGPHVFFLVIPISKAFTEKDRKAAVELLMPFGESVWRHCMVLFTWGDWLSNRSIEEHIAGEGEALQWLVEKCMNRYHVVSLYDISVMELLRKMTEMTTWNRGHCFTTEDKQKKKKTPIWRATQPVLTEEEWNRREQELIHRMLKAVAEEPEEPTQPSVKMAASFDGAFIPSTLVPVFYSLSLAGLLVNMSEYNAVPPPGSGAPLGGQAALGNGAGGIKKDAFADAVQRARQIAAKIGGDAGPPMNNSTASDSFPFTAQKRQLEDADEPESKKLAAQSDMDSAKALSIGAQLAALAQQRPASTTEEYSVPDSMVGLIIGRGGEQINKIQQESGCKVQIAPDSGGLPERSVSLTGSHDSIQKAKRLLDEIVSRGRGTPPSSFHESTNGQNGTVHEMMIPAGKAGLVIGKGGETIKQLQERAGVKMILIQDASQGPNVDKPLRIIGDPYKVQQAQEMVQEILRERDHGGFSERNDFGSRMGGGMDIPVPRHSVGVVIGRNGEMIKKIQNDAGVRIQFKQDDGTGPDKIAHISGPPERCEHAAQIINDLLQSIRVREEGQGGPPGPPGMPAGNRGRGGGQGGWGPPGGEMTFSIPAHKCGLVIGRGGENVKSINQQTGAFVEISRQPPPNGDPNFKLFIIRGSPQQIDHAKQLIEEKIEGPLCPVGPGPGGPGPAGPMGPYNPNPYNPGPPGAPGPPHGGPPGPHQYNPQGWSNTYQQWQPQAPHDPSKAAANDPNAAWAAYYAQYYQQPSGAVPAQYPANPTGGAQTSGDQTQPAQTPGGQPDYTKAWEEYYKKMAQAGGSVPGTPAAVPGAAGGAASTTGGQPDYSAAWAEYYRQQAAYYGQTGQAPGQPAAPQQGQTQ</sequence>
<evidence type="ECO:0000256" key="1">
    <source>
        <dbReference type="ARBA" id="ARBA00004123"/>
    </source>
</evidence>
<dbReference type="CDD" id="cd22479">
    <property type="entry name" value="KH-I_FUBP2_rpt1"/>
    <property type="match status" value="1"/>
</dbReference>
<feature type="domain" description="AIG1-type G" evidence="8">
    <location>
        <begin position="1"/>
        <end position="157"/>
    </location>
</feature>
<dbReference type="Pfam" id="PF00013">
    <property type="entry name" value="KH_1"/>
    <property type="match status" value="4"/>
</dbReference>
<dbReference type="GO" id="GO:0006355">
    <property type="term" value="P:regulation of DNA-templated transcription"/>
    <property type="evidence" value="ECO:0007669"/>
    <property type="project" value="InterPro"/>
</dbReference>
<feature type="compositionally biased region" description="Low complexity" evidence="7">
    <location>
        <begin position="1078"/>
        <end position="1101"/>
    </location>
</feature>
<feature type="compositionally biased region" description="Polar residues" evidence="7">
    <location>
        <begin position="990"/>
        <end position="999"/>
    </location>
</feature>
<feature type="region of interest" description="Disordered" evidence="7">
    <location>
        <begin position="653"/>
        <end position="672"/>
    </location>
</feature>
<proteinExistence type="inferred from homology"/>
<evidence type="ECO:0000256" key="5">
    <source>
        <dbReference type="ARBA" id="ARBA00023242"/>
    </source>
</evidence>
<evidence type="ECO:0000313" key="10">
    <source>
        <dbReference type="Proteomes" id="UP001279410"/>
    </source>
</evidence>
<comment type="caution">
    <text evidence="9">The sequence shown here is derived from an EMBL/GenBank/DDBJ whole genome shotgun (WGS) entry which is preliminary data.</text>
</comment>
<dbReference type="FunFam" id="3.40.50.300:FF:001809">
    <property type="entry name" value="Si:ch1073-365p7.2"/>
    <property type="match status" value="1"/>
</dbReference>
<name>A0AAD3N333_LATJO</name>
<feature type="compositionally biased region" description="Low complexity" evidence="7">
    <location>
        <begin position="1048"/>
        <end position="1062"/>
    </location>
</feature>
<keyword evidence="3" id="KW-0547">Nucleotide-binding</keyword>
<feature type="compositionally biased region" description="Polar residues" evidence="7">
    <location>
        <begin position="658"/>
        <end position="672"/>
    </location>
</feature>
<evidence type="ECO:0000256" key="4">
    <source>
        <dbReference type="ARBA" id="ARBA00023134"/>
    </source>
</evidence>
<evidence type="ECO:0000256" key="6">
    <source>
        <dbReference type="PROSITE-ProRule" id="PRU00117"/>
    </source>
</evidence>
<accession>A0AAD3N333</accession>
<dbReference type="InterPro" id="IPR045058">
    <property type="entry name" value="GIMA/IAN/Toc"/>
</dbReference>
<dbReference type="InterPro" id="IPR006703">
    <property type="entry name" value="G_AIG1"/>
</dbReference>
<dbReference type="Pfam" id="PF04548">
    <property type="entry name" value="AIG1"/>
    <property type="match status" value="2"/>
</dbReference>
<feature type="region of interest" description="Disordered" evidence="7">
    <location>
        <begin position="835"/>
        <end position="869"/>
    </location>
</feature>
<dbReference type="GO" id="GO:0003723">
    <property type="term" value="F:RNA binding"/>
    <property type="evidence" value="ECO:0007669"/>
    <property type="project" value="UniProtKB-UniRule"/>
</dbReference>
<dbReference type="PROSITE" id="PS51720">
    <property type="entry name" value="G_AIG1"/>
    <property type="match status" value="2"/>
</dbReference>
<dbReference type="AlphaFoldDB" id="A0AAD3N333"/>
<dbReference type="CDD" id="cd22482">
    <property type="entry name" value="KH-I_FUBP2_rpt2"/>
    <property type="match status" value="1"/>
</dbReference>
<keyword evidence="6" id="KW-0694">RNA-binding</keyword>
<feature type="compositionally biased region" description="Pro residues" evidence="7">
    <location>
        <begin position="942"/>
        <end position="982"/>
    </location>
</feature>
<feature type="region of interest" description="Disordered" evidence="7">
    <location>
        <begin position="1032"/>
        <end position="1064"/>
    </location>
</feature>
<dbReference type="InterPro" id="IPR027417">
    <property type="entry name" value="P-loop_NTPase"/>
</dbReference>
<dbReference type="CDD" id="cd22485">
    <property type="entry name" value="KH-I_FUBP2_rpt3"/>
    <property type="match status" value="1"/>
</dbReference>
<dbReference type="InterPro" id="IPR047371">
    <property type="entry name" value="KH-I_FUBP2_rpt4"/>
</dbReference>
<keyword evidence="4" id="KW-0342">GTP-binding</keyword>
<keyword evidence="10" id="KW-1185">Reference proteome</keyword>
<dbReference type="PROSITE" id="PS50084">
    <property type="entry name" value="KH_TYPE_1"/>
    <property type="match status" value="4"/>
</dbReference>
<comment type="subcellular location">
    <subcellularLocation>
        <location evidence="1">Nucleus</location>
    </subcellularLocation>
</comment>
<dbReference type="Proteomes" id="UP001279410">
    <property type="component" value="Unassembled WGS sequence"/>
</dbReference>
<dbReference type="InterPro" id="IPR047372">
    <property type="entry name" value="KH-I_FUBP2_rpt1"/>
</dbReference>
<dbReference type="GO" id="GO:0005634">
    <property type="term" value="C:nucleus"/>
    <property type="evidence" value="ECO:0007669"/>
    <property type="project" value="UniProtKB-SubCell"/>
</dbReference>
<reference evidence="9" key="1">
    <citation type="submission" date="2022-08" db="EMBL/GenBank/DDBJ databases">
        <title>Genome sequencing of akame (Lates japonicus).</title>
        <authorList>
            <person name="Hashiguchi Y."/>
            <person name="Takahashi H."/>
        </authorList>
    </citation>
    <scope>NUCLEOTIDE SEQUENCE</scope>
    <source>
        <strain evidence="9">Kochi</strain>
    </source>
</reference>
<dbReference type="SUPFAM" id="SSF54791">
    <property type="entry name" value="Eukaryotic type KH-domain (KH-domain type I)"/>
    <property type="match status" value="4"/>
</dbReference>
<dbReference type="SMART" id="SM00322">
    <property type="entry name" value="KH"/>
    <property type="match status" value="4"/>
</dbReference>
<dbReference type="InterPro" id="IPR047370">
    <property type="entry name" value="KH-I_FUBP2_rpt3"/>
</dbReference>
<evidence type="ECO:0000256" key="2">
    <source>
        <dbReference type="ARBA" id="ARBA00008535"/>
    </source>
</evidence>
<dbReference type="FunFam" id="3.30.1370.10:FF:000007">
    <property type="entry name" value="far upstream element-binding protein 1 isoform X1"/>
    <property type="match status" value="1"/>
</dbReference>
<evidence type="ECO:0000256" key="3">
    <source>
        <dbReference type="ARBA" id="ARBA00022741"/>
    </source>
</evidence>
<feature type="region of interest" description="Disordered" evidence="7">
    <location>
        <begin position="1078"/>
        <end position="1104"/>
    </location>
</feature>
<keyword evidence="5" id="KW-0539">Nucleus</keyword>
<evidence type="ECO:0000313" key="9">
    <source>
        <dbReference type="EMBL" id="GLD66732.1"/>
    </source>
</evidence>
<dbReference type="InterPro" id="IPR004088">
    <property type="entry name" value="KH_dom_type_1"/>
</dbReference>
<dbReference type="InterPro" id="IPR015096">
    <property type="entry name" value="FUBP_C"/>
</dbReference>
<dbReference type="InterPro" id="IPR004087">
    <property type="entry name" value="KH_dom"/>
</dbReference>
<dbReference type="CDD" id="cd22488">
    <property type="entry name" value="KH-I_FUBP2_rpt4"/>
    <property type="match status" value="1"/>
</dbReference>
<evidence type="ECO:0000256" key="7">
    <source>
        <dbReference type="SAM" id="MobiDB-lite"/>
    </source>
</evidence>
<dbReference type="EMBL" id="BRZM01000097">
    <property type="protein sequence ID" value="GLD66732.1"/>
    <property type="molecule type" value="Genomic_DNA"/>
</dbReference>
<dbReference type="PANTHER" id="PTHR10903">
    <property type="entry name" value="GTPASE, IMAP FAMILY MEMBER-RELATED"/>
    <property type="match status" value="1"/>
</dbReference>
<dbReference type="InterPro" id="IPR036612">
    <property type="entry name" value="KH_dom_type_1_sf"/>
</dbReference>
<feature type="domain" description="AIG1-type G" evidence="8">
    <location>
        <begin position="194"/>
        <end position="396"/>
    </location>
</feature>
<dbReference type="Gene3D" id="3.30.1370.10">
    <property type="entry name" value="K Homology domain, type 1"/>
    <property type="match status" value="4"/>
</dbReference>
<dbReference type="SUPFAM" id="SSF52540">
    <property type="entry name" value="P-loop containing nucleoside triphosphate hydrolases"/>
    <property type="match status" value="2"/>
</dbReference>
<organism evidence="9 10">
    <name type="scientific">Lates japonicus</name>
    <name type="common">Japanese lates</name>
    <dbReference type="NCBI Taxonomy" id="270547"/>
    <lineage>
        <taxon>Eukaryota</taxon>
        <taxon>Metazoa</taxon>
        <taxon>Chordata</taxon>
        <taxon>Craniata</taxon>
        <taxon>Vertebrata</taxon>
        <taxon>Euteleostomi</taxon>
        <taxon>Actinopterygii</taxon>
        <taxon>Neopterygii</taxon>
        <taxon>Teleostei</taxon>
        <taxon>Neoteleostei</taxon>
        <taxon>Acanthomorphata</taxon>
        <taxon>Carangaria</taxon>
        <taxon>Carangaria incertae sedis</taxon>
        <taxon>Centropomidae</taxon>
        <taxon>Lates</taxon>
    </lineage>
</organism>
<comment type="similarity">
    <text evidence="2">Belongs to the TRAFAC class TrmE-Era-EngA-EngB-Septin-like GTPase superfamily. AIG1/Toc34/Toc159-like paraseptin GTPase family. IAN subfamily.</text>
</comment>
<dbReference type="GO" id="GO:0005525">
    <property type="term" value="F:GTP binding"/>
    <property type="evidence" value="ECO:0007669"/>
    <property type="project" value="UniProtKB-KW"/>
</dbReference>
<dbReference type="PANTHER" id="PTHR10903:SF107">
    <property type="entry name" value="GTPASE IMAP FAMILY MEMBER 4-LIKE-RELATED"/>
    <property type="match status" value="1"/>
</dbReference>
<dbReference type="Gene3D" id="3.40.50.300">
    <property type="entry name" value="P-loop containing nucleotide triphosphate hydrolases"/>
    <property type="match status" value="2"/>
</dbReference>
<protein>
    <submittedName>
        <fullName evidence="9">Far upstream element-binding protein 2-like protein</fullName>
    </submittedName>
</protein>